<sequence>MSLIPLVAYLIRQAAYDSEAAQDFYDAALASGQTRDLVGADIEDQELDELNPTEWQWYAGWRQELGGDLNPTLIQHLTQVSMSRYSRFKLRRLILRDPPTNRYAAERVDAGEPPYGAIWLTEQAGSAQVAQATELMDDALQCATDASWFLLNQLTTVGEYRGTIARTLTAFAEARGITSGLRQRWGLEG</sequence>
<reference evidence="1 2" key="1">
    <citation type="submission" date="2023-12" db="EMBL/GenBank/DDBJ databases">
        <title>Description of new species of Mycobacterium terrae complex isolated from sewage at the Sao Paulo Zoological Park Foundation in Brazil.</title>
        <authorList>
            <person name="Romagnoli C.L."/>
            <person name="Conceicao E.C."/>
            <person name="Machado E."/>
            <person name="Barreto L.B.P.F."/>
            <person name="Sharma A."/>
            <person name="Silva N.M."/>
            <person name="Marques L.E."/>
            <person name="Juliana M.A."/>
            <person name="Lourenco M.C.S."/>
            <person name="Digiampietri L.A."/>
            <person name="Suffys P.N."/>
            <person name="Viana-Niero C."/>
        </authorList>
    </citation>
    <scope>NUCLEOTIDE SEQUENCE [LARGE SCALE GENOMIC DNA]</scope>
    <source>
        <strain evidence="1 2">MYC098</strain>
    </source>
</reference>
<comment type="caution">
    <text evidence="1">The sequence shown here is derived from an EMBL/GenBank/DDBJ whole genome shotgun (WGS) entry which is preliminary data.</text>
</comment>
<dbReference type="RefSeq" id="WP_225405548.1">
    <property type="nucleotide sequence ID" value="NZ_JAYJJR010000017.1"/>
</dbReference>
<evidence type="ECO:0000313" key="1">
    <source>
        <dbReference type="EMBL" id="MEB3023561.1"/>
    </source>
</evidence>
<protein>
    <submittedName>
        <fullName evidence="1">Uncharacterized protein</fullName>
    </submittedName>
</protein>
<organism evidence="1 2">
    <name type="scientific">[Mycobacterium] crassicus</name>
    <dbReference type="NCBI Taxonomy" id="2872309"/>
    <lineage>
        <taxon>Bacteria</taxon>
        <taxon>Bacillati</taxon>
        <taxon>Actinomycetota</taxon>
        <taxon>Actinomycetes</taxon>
        <taxon>Mycobacteriales</taxon>
        <taxon>Mycobacteriaceae</taxon>
        <taxon>Mycolicibacter</taxon>
    </lineage>
</organism>
<keyword evidence="2" id="KW-1185">Reference proteome</keyword>
<dbReference type="Proteomes" id="UP001299596">
    <property type="component" value="Unassembled WGS sequence"/>
</dbReference>
<proteinExistence type="predicted"/>
<dbReference type="EMBL" id="JAYJJR010000017">
    <property type="protein sequence ID" value="MEB3023561.1"/>
    <property type="molecule type" value="Genomic_DNA"/>
</dbReference>
<name>A0ABU5XR48_9MYCO</name>
<evidence type="ECO:0000313" key="2">
    <source>
        <dbReference type="Proteomes" id="UP001299596"/>
    </source>
</evidence>
<accession>A0ABU5XR48</accession>
<gene>
    <name evidence="1" type="ORF">K6T79_21275</name>
</gene>